<evidence type="ECO:0000313" key="2">
    <source>
        <dbReference type="EMBL" id="MSU03197.1"/>
    </source>
</evidence>
<dbReference type="EMBL" id="VUNQ01000059">
    <property type="protein sequence ID" value="MSU03197.1"/>
    <property type="molecule type" value="Genomic_DNA"/>
</dbReference>
<keyword evidence="3" id="KW-1185">Reference proteome</keyword>
<dbReference type="AlphaFoldDB" id="A0A6N7XZD4"/>
<organism evidence="2 3">
    <name type="scientific">Tissierella pigra</name>
    <dbReference type="NCBI Taxonomy" id="2607614"/>
    <lineage>
        <taxon>Bacteria</taxon>
        <taxon>Bacillati</taxon>
        <taxon>Bacillota</taxon>
        <taxon>Tissierellia</taxon>
        <taxon>Tissierellales</taxon>
        <taxon>Tissierellaceae</taxon>
        <taxon>Tissierella</taxon>
    </lineage>
</organism>
<dbReference type="PANTHER" id="PTHR33516:SF2">
    <property type="entry name" value="LEXA REPRESSOR-RELATED"/>
    <property type="match status" value="1"/>
</dbReference>
<dbReference type="InterPro" id="IPR036388">
    <property type="entry name" value="WH-like_DNA-bd_sf"/>
</dbReference>
<gene>
    <name evidence="2" type="ORF">FYJ83_17185</name>
</gene>
<comment type="caution">
    <text evidence="2">The sequence shown here is derived from an EMBL/GenBank/DDBJ whole genome shotgun (WGS) entry which is preliminary data.</text>
</comment>
<dbReference type="InterPro" id="IPR006199">
    <property type="entry name" value="LexA_DNA-bd_dom"/>
</dbReference>
<dbReference type="GO" id="GO:0004252">
    <property type="term" value="F:serine-type endopeptidase activity"/>
    <property type="evidence" value="ECO:0007669"/>
    <property type="project" value="InterPro"/>
</dbReference>
<feature type="domain" description="LexA repressor DNA-binding" evidence="1">
    <location>
        <begin position="2"/>
        <end position="63"/>
    </location>
</feature>
<reference evidence="2 3" key="1">
    <citation type="submission" date="2019-09" db="EMBL/GenBank/DDBJ databases">
        <title>In-depth cultivation of the pig gut microbiome towards novel bacterial diversity and tailored functional studies.</title>
        <authorList>
            <person name="Wylensek D."/>
            <person name="Hitch T.C.A."/>
            <person name="Clavel T."/>
        </authorList>
    </citation>
    <scope>NUCLEOTIDE SEQUENCE [LARGE SCALE GENOMIC DNA]</scope>
    <source>
        <strain evidence="2 3">WCA3-693-APC-4?</strain>
    </source>
</reference>
<dbReference type="InterPro" id="IPR036390">
    <property type="entry name" value="WH_DNA-bd_sf"/>
</dbReference>
<evidence type="ECO:0000313" key="3">
    <source>
        <dbReference type="Proteomes" id="UP000469523"/>
    </source>
</evidence>
<dbReference type="SUPFAM" id="SSF46785">
    <property type="entry name" value="Winged helix' DNA-binding domain"/>
    <property type="match status" value="1"/>
</dbReference>
<dbReference type="Pfam" id="PF01726">
    <property type="entry name" value="LexA_DNA_bind"/>
    <property type="match status" value="1"/>
</dbReference>
<dbReference type="Gene3D" id="1.10.10.10">
    <property type="entry name" value="Winged helix-like DNA-binding domain superfamily/Winged helix DNA-binding domain"/>
    <property type="match status" value="1"/>
</dbReference>
<protein>
    <submittedName>
        <fullName evidence="2">Transcriptional regulator</fullName>
    </submittedName>
</protein>
<evidence type="ECO:0000259" key="1">
    <source>
        <dbReference type="Pfam" id="PF01726"/>
    </source>
</evidence>
<name>A0A6N7XZD4_9FIRM</name>
<accession>A0A6N7XZD4</accession>
<dbReference type="Proteomes" id="UP000469523">
    <property type="component" value="Unassembled WGS sequence"/>
</dbReference>
<dbReference type="InterPro" id="IPR050077">
    <property type="entry name" value="LexA_repressor"/>
</dbReference>
<dbReference type="RefSeq" id="WP_154442756.1">
    <property type="nucleotide sequence ID" value="NZ_VUNQ01000059.1"/>
</dbReference>
<sequence>MLTERESQVLNIVDNYIKENGYGPSVREIGGMMGLKSSSTVHKYLKNLELKGFIERKENFPRALRIIKSEN</sequence>
<dbReference type="PANTHER" id="PTHR33516">
    <property type="entry name" value="LEXA REPRESSOR"/>
    <property type="match status" value="1"/>
</dbReference>
<dbReference type="GO" id="GO:0006508">
    <property type="term" value="P:proteolysis"/>
    <property type="evidence" value="ECO:0007669"/>
    <property type="project" value="InterPro"/>
</dbReference>
<proteinExistence type="predicted"/>